<dbReference type="EMBL" id="JAUEPN010000006">
    <property type="protein sequence ID" value="KAK3293183.1"/>
    <property type="molecule type" value="Genomic_DNA"/>
</dbReference>
<evidence type="ECO:0000259" key="3">
    <source>
        <dbReference type="Pfam" id="PF25053"/>
    </source>
</evidence>
<dbReference type="Gene3D" id="3.40.50.300">
    <property type="entry name" value="P-loop containing nucleotide triphosphate hydrolases"/>
    <property type="match status" value="1"/>
</dbReference>
<feature type="domain" description="DUF7791" evidence="3">
    <location>
        <begin position="511"/>
        <end position="643"/>
    </location>
</feature>
<dbReference type="Proteomes" id="UP001278766">
    <property type="component" value="Unassembled WGS sequence"/>
</dbReference>
<dbReference type="GeneID" id="87845115"/>
<feature type="domain" description="Nephrocystin 3-like N-terminal" evidence="2">
    <location>
        <begin position="228"/>
        <end position="401"/>
    </location>
</feature>
<accession>A0AAE0HAW5</accession>
<organism evidence="4 5">
    <name type="scientific">Chaetomium fimeti</name>
    <dbReference type="NCBI Taxonomy" id="1854472"/>
    <lineage>
        <taxon>Eukaryota</taxon>
        <taxon>Fungi</taxon>
        <taxon>Dikarya</taxon>
        <taxon>Ascomycota</taxon>
        <taxon>Pezizomycotina</taxon>
        <taxon>Sordariomycetes</taxon>
        <taxon>Sordariomycetidae</taxon>
        <taxon>Sordariales</taxon>
        <taxon>Chaetomiaceae</taxon>
        <taxon>Chaetomium</taxon>
    </lineage>
</organism>
<evidence type="ECO:0008006" key="6">
    <source>
        <dbReference type="Google" id="ProtNLM"/>
    </source>
</evidence>
<dbReference type="InterPro" id="IPR056884">
    <property type="entry name" value="NPHP3-like_N"/>
</dbReference>
<evidence type="ECO:0000313" key="4">
    <source>
        <dbReference type="EMBL" id="KAK3293183.1"/>
    </source>
</evidence>
<comment type="caution">
    <text evidence="4">The sequence shown here is derived from an EMBL/GenBank/DDBJ whole genome shotgun (WGS) entry which is preliminary data.</text>
</comment>
<dbReference type="InterPro" id="IPR027417">
    <property type="entry name" value="P-loop_NTPase"/>
</dbReference>
<evidence type="ECO:0000256" key="1">
    <source>
        <dbReference type="ARBA" id="ARBA00022737"/>
    </source>
</evidence>
<name>A0AAE0HAW5_9PEZI</name>
<sequence>MEALSAIGLAGNIIQFVDFGAKFISILAEISKSPTGRLQEHDELEDTARDLEQQSSAINSALNTSGDLLMTKHLAKCKAIASELTLLLAGLKQSNNQHGITAGLRGSIRVLRSKEAIKDLERRLNRTREAILTRLQVLLFEQRTTLENSLQTLHDREKSLHDATTKRLDNLIDGLRAQESLTKQLPADFAANIQQFQAKMVTQQIIKSLYFPQIREREFAIPDAHRTTFDWIFDSRTTNFSSWLRSHGGMFWISGKAGSGKSTLMKFLLSRQRTDSLLRDWAGQKQLIMASHFFWSQGTKEQRSQTGLFQTLLSQILVQCPQLISFLPKRRQHTLLATHAPWSLPELLECFSALSSASLPNTRICLFVDGLDEYDGDHRELIGILQVLAKSTNIKICASSRPWVEFISAFGDLQWKLAVQDLTGHDILTYVSDNLKSHKGFKELSSQAGNGAEKLIRDITNKAQGVFLWVYLVVRSLIRGMGNKDTLQDLQVRLNELPDDLERYFTLMMDSIEGLYRQRTAKVFRVLLQTETTVPVLTFHFLDEEAVNPDYALGDVVVDVSKNPEDLKQHQLIAQCRDLVHITRLTLNTPIPFKYGVGFLHRTVADYFKTPGLEALLIERSGQDFDPRLSLCRSLLAQFKTIVTGNIAIRSDVAHALLREFTAGIIHFTVEIEYVNRRSEKRILDSLDATIVSLDEHVSWAILTGITECQTLLQLATRCGMSLYIRETAVDDDKRGKALLASLKNPISVGENEMSLCPYDDLDLKMAKELLASGASPNCRIKRGPGSDYTEWATPWLHFVRTLQDSFARGASNPWGMAHHLDPDSRPGGPQITPKPIAYSVCHLLLSRGAEASDADWRLFQENLDYVAVE</sequence>
<evidence type="ECO:0000313" key="5">
    <source>
        <dbReference type="Proteomes" id="UP001278766"/>
    </source>
</evidence>
<keyword evidence="5" id="KW-1185">Reference proteome</keyword>
<protein>
    <recommendedName>
        <fullName evidence="6">NACHT domain-containing protein</fullName>
    </recommendedName>
</protein>
<proteinExistence type="predicted"/>
<dbReference type="InterPro" id="IPR056693">
    <property type="entry name" value="DUF7791"/>
</dbReference>
<reference evidence="4" key="1">
    <citation type="journal article" date="2023" name="Mol. Phylogenet. Evol.">
        <title>Genome-scale phylogeny and comparative genomics of the fungal order Sordariales.</title>
        <authorList>
            <person name="Hensen N."/>
            <person name="Bonometti L."/>
            <person name="Westerberg I."/>
            <person name="Brannstrom I.O."/>
            <person name="Guillou S."/>
            <person name="Cros-Aarteil S."/>
            <person name="Calhoun S."/>
            <person name="Haridas S."/>
            <person name="Kuo A."/>
            <person name="Mondo S."/>
            <person name="Pangilinan J."/>
            <person name="Riley R."/>
            <person name="LaButti K."/>
            <person name="Andreopoulos B."/>
            <person name="Lipzen A."/>
            <person name="Chen C."/>
            <person name="Yan M."/>
            <person name="Daum C."/>
            <person name="Ng V."/>
            <person name="Clum A."/>
            <person name="Steindorff A."/>
            <person name="Ohm R.A."/>
            <person name="Martin F."/>
            <person name="Silar P."/>
            <person name="Natvig D.O."/>
            <person name="Lalanne C."/>
            <person name="Gautier V."/>
            <person name="Ament-Velasquez S.L."/>
            <person name="Kruys A."/>
            <person name="Hutchinson M.I."/>
            <person name="Powell A.J."/>
            <person name="Barry K."/>
            <person name="Miller A.N."/>
            <person name="Grigoriev I.V."/>
            <person name="Debuchy R."/>
            <person name="Gladieux P."/>
            <person name="Hiltunen Thoren M."/>
            <person name="Johannesson H."/>
        </authorList>
    </citation>
    <scope>NUCLEOTIDE SEQUENCE</scope>
    <source>
        <strain evidence="4">CBS 168.71</strain>
    </source>
</reference>
<dbReference type="Pfam" id="PF24883">
    <property type="entry name" value="NPHP3_N"/>
    <property type="match status" value="1"/>
</dbReference>
<dbReference type="PANTHER" id="PTHR10039:SF5">
    <property type="entry name" value="NACHT DOMAIN-CONTAINING PROTEIN"/>
    <property type="match status" value="1"/>
</dbReference>
<gene>
    <name evidence="4" type="ORF">B0H64DRAFT_476757</name>
</gene>
<dbReference type="AlphaFoldDB" id="A0AAE0HAW5"/>
<dbReference type="RefSeq" id="XP_062656697.1">
    <property type="nucleotide sequence ID" value="XM_062808167.1"/>
</dbReference>
<dbReference type="Pfam" id="PF25053">
    <property type="entry name" value="DUF7791"/>
    <property type="match status" value="1"/>
</dbReference>
<evidence type="ECO:0000259" key="2">
    <source>
        <dbReference type="Pfam" id="PF24883"/>
    </source>
</evidence>
<dbReference type="SUPFAM" id="SSF52540">
    <property type="entry name" value="P-loop containing nucleoside triphosphate hydrolases"/>
    <property type="match status" value="1"/>
</dbReference>
<keyword evidence="1" id="KW-0677">Repeat</keyword>
<dbReference type="PANTHER" id="PTHR10039">
    <property type="entry name" value="AMELOGENIN"/>
    <property type="match status" value="1"/>
</dbReference>
<reference evidence="4" key="2">
    <citation type="submission" date="2023-06" db="EMBL/GenBank/DDBJ databases">
        <authorList>
            <consortium name="Lawrence Berkeley National Laboratory"/>
            <person name="Haridas S."/>
            <person name="Hensen N."/>
            <person name="Bonometti L."/>
            <person name="Westerberg I."/>
            <person name="Brannstrom I.O."/>
            <person name="Guillou S."/>
            <person name="Cros-Aarteil S."/>
            <person name="Calhoun S."/>
            <person name="Kuo A."/>
            <person name="Mondo S."/>
            <person name="Pangilinan J."/>
            <person name="Riley R."/>
            <person name="Labutti K."/>
            <person name="Andreopoulos B."/>
            <person name="Lipzen A."/>
            <person name="Chen C."/>
            <person name="Yanf M."/>
            <person name="Daum C."/>
            <person name="Ng V."/>
            <person name="Clum A."/>
            <person name="Steindorff A."/>
            <person name="Ohm R."/>
            <person name="Martin F."/>
            <person name="Silar P."/>
            <person name="Natvig D."/>
            <person name="Lalanne C."/>
            <person name="Gautier V."/>
            <person name="Ament-Velasquez S.L."/>
            <person name="Kruys A."/>
            <person name="Hutchinson M.I."/>
            <person name="Powell A.J."/>
            <person name="Barry K."/>
            <person name="Miller A.N."/>
            <person name="Grigoriev I.V."/>
            <person name="Debuchy R."/>
            <person name="Gladieux P."/>
            <person name="Thoren M.H."/>
            <person name="Johannesson H."/>
        </authorList>
    </citation>
    <scope>NUCLEOTIDE SEQUENCE</scope>
    <source>
        <strain evidence="4">CBS 168.71</strain>
    </source>
</reference>